<evidence type="ECO:0000313" key="2">
    <source>
        <dbReference type="EMBL" id="BAL83538.1"/>
    </source>
</evidence>
<dbReference type="EMBL" id="AP012292">
    <property type="protein sequence ID" value="BAL83538.1"/>
    <property type="molecule type" value="Genomic_DNA"/>
</dbReference>
<dbReference type="KEGG" id="sri:SELR_18300"/>
<evidence type="ECO:0000313" key="3">
    <source>
        <dbReference type="Proteomes" id="UP000007887"/>
    </source>
</evidence>
<protein>
    <submittedName>
        <fullName evidence="2">Uncharacterized protein</fullName>
    </submittedName>
</protein>
<sequence length="163" mass="18583">MKEYNDYVATVKRWLKNYNQFKITIENLNEEIRACEEMQELDVTAGIARYSDMPGGGFSELGSVESSAAKHEARAEHIESMKQSVQAIERTLRKIDRSLNGLTGIEANLITGHYIERKTWAELGNENFYTEKWARVHGGRAVKKMSEMIFGLAPSQMAFVFAR</sequence>
<reference evidence="2 3" key="1">
    <citation type="submission" date="2011-10" db="EMBL/GenBank/DDBJ databases">
        <title>Whole genome sequence of Selenomonas ruminantium subsp. lactilytica TAM6421.</title>
        <authorList>
            <person name="Oguchi A."/>
            <person name="Ankai A."/>
            <person name="Kaneko J."/>
            <person name="Yamada-Narita S."/>
            <person name="Fukui S."/>
            <person name="Takahashi M."/>
            <person name="Onodera T."/>
            <person name="Kojima S."/>
            <person name="Fushimi T."/>
            <person name="Abe N."/>
            <person name="Kamio Y."/>
            <person name="Yamazaki S."/>
            <person name="Fujita N."/>
        </authorList>
    </citation>
    <scope>NUCLEOTIDE SEQUENCE [LARGE SCALE GENOMIC DNA]</scope>
    <source>
        <strain evidence="3">NBRC 103574 / TAM6421</strain>
    </source>
</reference>
<dbReference type="OrthoDB" id="1666657at2"/>
<dbReference type="RefSeq" id="WP_014424969.1">
    <property type="nucleotide sequence ID" value="NC_017068.1"/>
</dbReference>
<proteinExistence type="predicted"/>
<name>I0GS01_SELRL</name>
<feature type="coiled-coil region" evidence="1">
    <location>
        <begin position="11"/>
        <end position="38"/>
    </location>
</feature>
<dbReference type="HOGENOM" id="CLU_134357_0_0_9"/>
<evidence type="ECO:0000256" key="1">
    <source>
        <dbReference type="SAM" id="Coils"/>
    </source>
</evidence>
<dbReference type="PATRIC" id="fig|927704.6.peg.1901"/>
<gene>
    <name evidence="2" type="ordered locus">SELR_18300</name>
</gene>
<organism evidence="2 3">
    <name type="scientific">Selenomonas ruminantium subsp. lactilytica (strain NBRC 103574 / TAM6421)</name>
    <dbReference type="NCBI Taxonomy" id="927704"/>
    <lineage>
        <taxon>Bacteria</taxon>
        <taxon>Bacillati</taxon>
        <taxon>Bacillota</taxon>
        <taxon>Negativicutes</taxon>
        <taxon>Selenomonadales</taxon>
        <taxon>Selenomonadaceae</taxon>
        <taxon>Selenomonas</taxon>
    </lineage>
</organism>
<accession>I0GS01</accession>
<keyword evidence="1" id="KW-0175">Coiled coil</keyword>
<dbReference type="AlphaFoldDB" id="I0GS01"/>
<dbReference type="Proteomes" id="UP000007887">
    <property type="component" value="Chromosome"/>
</dbReference>
<dbReference type="InterPro" id="IPR013324">
    <property type="entry name" value="RNA_pol_sigma_r3/r4-like"/>
</dbReference>
<dbReference type="SUPFAM" id="SSF88659">
    <property type="entry name" value="Sigma3 and sigma4 domains of RNA polymerase sigma factors"/>
    <property type="match status" value="1"/>
</dbReference>